<evidence type="ECO:0000313" key="4">
    <source>
        <dbReference type="Proteomes" id="UP001183643"/>
    </source>
</evidence>
<accession>A0AAE3YRA6</accession>
<sequence>MNGIDPRGPRFGAALTSVVLVVVLVTGSGWLALAQAVVFAITALDLRLGPYALLYRALVAPRLGPPAELEAPEPPRFAQLVGMVFTVAATIGYLAGAPVAGAVFAGAALFAAFLNAAFGFCLGCRMYLVIRRLAPR</sequence>
<dbReference type="Proteomes" id="UP001183643">
    <property type="component" value="Unassembled WGS sequence"/>
</dbReference>
<organism evidence="3 4">
    <name type="scientific">Catenuloplanes atrovinosus</name>
    <dbReference type="NCBI Taxonomy" id="137266"/>
    <lineage>
        <taxon>Bacteria</taxon>
        <taxon>Bacillati</taxon>
        <taxon>Actinomycetota</taxon>
        <taxon>Actinomycetes</taxon>
        <taxon>Micromonosporales</taxon>
        <taxon>Micromonosporaceae</taxon>
        <taxon>Catenuloplanes</taxon>
    </lineage>
</organism>
<evidence type="ECO:0000313" key="3">
    <source>
        <dbReference type="EMBL" id="MDR7276321.1"/>
    </source>
</evidence>
<keyword evidence="1" id="KW-0472">Membrane</keyword>
<dbReference type="EMBL" id="JAVDYB010000001">
    <property type="protein sequence ID" value="MDR7276321.1"/>
    <property type="molecule type" value="Genomic_DNA"/>
</dbReference>
<evidence type="ECO:0000256" key="1">
    <source>
        <dbReference type="SAM" id="Phobius"/>
    </source>
</evidence>
<keyword evidence="1" id="KW-0812">Transmembrane</keyword>
<proteinExistence type="predicted"/>
<feature type="transmembrane region" description="Helical" evidence="1">
    <location>
        <begin position="102"/>
        <end position="128"/>
    </location>
</feature>
<name>A0AAE3YRA6_9ACTN</name>
<keyword evidence="1" id="KW-1133">Transmembrane helix</keyword>
<protein>
    <recommendedName>
        <fullName evidence="2">DUF4395 domain-containing protein</fullName>
    </recommendedName>
</protein>
<feature type="transmembrane region" description="Helical" evidence="1">
    <location>
        <begin position="12"/>
        <end position="31"/>
    </location>
</feature>
<dbReference type="Pfam" id="PF14340">
    <property type="entry name" value="DUF4395"/>
    <property type="match status" value="1"/>
</dbReference>
<gene>
    <name evidence="3" type="ORF">J2S41_003099</name>
</gene>
<dbReference type="PIRSF" id="PIRSF030042">
    <property type="entry name" value="UCP030042"/>
    <property type="match status" value="1"/>
</dbReference>
<dbReference type="InterPro" id="IPR016942">
    <property type="entry name" value="UCP030042"/>
</dbReference>
<comment type="caution">
    <text evidence="3">The sequence shown here is derived from an EMBL/GenBank/DDBJ whole genome shotgun (WGS) entry which is preliminary data.</text>
</comment>
<dbReference type="RefSeq" id="WP_310368363.1">
    <property type="nucleotide sequence ID" value="NZ_JAVDYB010000001.1"/>
</dbReference>
<feature type="transmembrane region" description="Helical" evidence="1">
    <location>
        <begin position="77"/>
        <end position="96"/>
    </location>
</feature>
<keyword evidence="4" id="KW-1185">Reference proteome</keyword>
<evidence type="ECO:0000259" key="2">
    <source>
        <dbReference type="Pfam" id="PF14340"/>
    </source>
</evidence>
<dbReference type="AlphaFoldDB" id="A0AAE3YRA6"/>
<feature type="domain" description="DUF4395" evidence="2">
    <location>
        <begin position="4"/>
        <end position="132"/>
    </location>
</feature>
<dbReference type="InterPro" id="IPR025508">
    <property type="entry name" value="DUF4395"/>
</dbReference>
<feature type="transmembrane region" description="Helical" evidence="1">
    <location>
        <begin position="37"/>
        <end position="56"/>
    </location>
</feature>
<reference evidence="3" key="1">
    <citation type="submission" date="2023-07" db="EMBL/GenBank/DDBJ databases">
        <title>Sequencing the genomes of 1000 actinobacteria strains.</title>
        <authorList>
            <person name="Klenk H.-P."/>
        </authorList>
    </citation>
    <scope>NUCLEOTIDE SEQUENCE</scope>
    <source>
        <strain evidence="3">DSM 44707</strain>
    </source>
</reference>